<comment type="caution">
    <text evidence="2">The sequence shown here is derived from an EMBL/GenBank/DDBJ whole genome shotgun (WGS) entry which is preliminary data.</text>
</comment>
<accession>A0A7Z0DK74</accession>
<sequence>MLVVIAGAFVTYQGVTDAELSGPGRGVALSLGLALVLGAVALVLALVPTSGKGRVGLTEDGRTIELRMRARTPLTMLLVGIGFTGFFLAAGIAVGVPGGGVLVWAIGLLFVILIPDSVRALTRKPTLRLSADKVDLRGWTTDVSLAWDDIHTVLYVDSDPIRPRLNLLGRTTSPSFAAKSSKLIVPMDRKPKRPEVSVYLAAFDEPDRLRVALEHLQRMSAGERASWIGPGAVELLDGTLQRA</sequence>
<keyword evidence="1" id="KW-1133">Transmembrane helix</keyword>
<organism evidence="2 3">
    <name type="scientific">Nocardioides panzhihuensis</name>
    <dbReference type="NCBI Taxonomy" id="860243"/>
    <lineage>
        <taxon>Bacteria</taxon>
        <taxon>Bacillati</taxon>
        <taxon>Actinomycetota</taxon>
        <taxon>Actinomycetes</taxon>
        <taxon>Propionibacteriales</taxon>
        <taxon>Nocardioidaceae</taxon>
        <taxon>Nocardioides</taxon>
    </lineage>
</organism>
<evidence type="ECO:0000313" key="2">
    <source>
        <dbReference type="EMBL" id="NYI76973.1"/>
    </source>
</evidence>
<dbReference type="EMBL" id="JACBZR010000001">
    <property type="protein sequence ID" value="NYI76973.1"/>
    <property type="molecule type" value="Genomic_DNA"/>
</dbReference>
<evidence type="ECO:0000256" key="1">
    <source>
        <dbReference type="SAM" id="Phobius"/>
    </source>
</evidence>
<keyword evidence="1" id="KW-0472">Membrane</keyword>
<keyword evidence="1" id="KW-0812">Transmembrane</keyword>
<proteinExistence type="predicted"/>
<evidence type="ECO:0000313" key="3">
    <source>
        <dbReference type="Proteomes" id="UP000564496"/>
    </source>
</evidence>
<reference evidence="2 3" key="1">
    <citation type="submission" date="2020-07" db="EMBL/GenBank/DDBJ databases">
        <title>Sequencing the genomes of 1000 actinobacteria strains.</title>
        <authorList>
            <person name="Klenk H.-P."/>
        </authorList>
    </citation>
    <scope>NUCLEOTIDE SEQUENCE [LARGE SCALE GENOMIC DNA]</scope>
    <source>
        <strain evidence="2 3">DSM 26487</strain>
    </source>
</reference>
<protein>
    <recommendedName>
        <fullName evidence="4">PH domain-containing protein</fullName>
    </recommendedName>
</protein>
<dbReference type="Proteomes" id="UP000564496">
    <property type="component" value="Unassembled WGS sequence"/>
</dbReference>
<gene>
    <name evidence="2" type="ORF">BJ988_001621</name>
</gene>
<feature type="transmembrane region" description="Helical" evidence="1">
    <location>
        <begin position="28"/>
        <end position="47"/>
    </location>
</feature>
<dbReference type="AlphaFoldDB" id="A0A7Z0DK74"/>
<feature type="transmembrane region" description="Helical" evidence="1">
    <location>
        <begin position="74"/>
        <end position="95"/>
    </location>
</feature>
<name>A0A7Z0DK74_9ACTN</name>
<evidence type="ECO:0008006" key="4">
    <source>
        <dbReference type="Google" id="ProtNLM"/>
    </source>
</evidence>
<feature type="transmembrane region" description="Helical" evidence="1">
    <location>
        <begin position="101"/>
        <end position="118"/>
    </location>
</feature>
<keyword evidence="3" id="KW-1185">Reference proteome</keyword>
<dbReference type="RefSeq" id="WP_179657567.1">
    <property type="nucleotide sequence ID" value="NZ_JACBZR010000001.1"/>
</dbReference>